<dbReference type="AlphaFoldDB" id="A0A5M9LRQ3"/>
<evidence type="ECO:0000313" key="1">
    <source>
        <dbReference type="EMBL" id="KAF7578213.1"/>
    </source>
</evidence>
<dbReference type="RefSeq" id="XP_065965827.1">
    <property type="nucleotide sequence ID" value="XM_066103625.1"/>
</dbReference>
<evidence type="ECO:0000313" key="2">
    <source>
        <dbReference type="Proteomes" id="UP000245464"/>
    </source>
</evidence>
<proteinExistence type="predicted"/>
<organism evidence="1 2">
    <name type="scientific">Pyrenophora tritici-repentis</name>
    <dbReference type="NCBI Taxonomy" id="45151"/>
    <lineage>
        <taxon>Eukaryota</taxon>
        <taxon>Fungi</taxon>
        <taxon>Dikarya</taxon>
        <taxon>Ascomycota</taxon>
        <taxon>Pezizomycotina</taxon>
        <taxon>Dothideomycetes</taxon>
        <taxon>Pleosporomycetidae</taxon>
        <taxon>Pleosporales</taxon>
        <taxon>Pleosporineae</taxon>
        <taxon>Pleosporaceae</taxon>
        <taxon>Pyrenophora</taxon>
    </lineage>
</organism>
<gene>
    <name evidence="1" type="ORF">PtrM4_024530</name>
</gene>
<protein>
    <submittedName>
        <fullName evidence="1">Uncharacterized protein</fullName>
    </submittedName>
</protein>
<dbReference type="Proteomes" id="UP000245464">
    <property type="component" value="Chromosome 1"/>
</dbReference>
<sequence>MSGNQSILLLSIFVVLLWILLVILAELAQQFCCVIKVWGRNYQFSFSHMFQ</sequence>
<comment type="caution">
    <text evidence="1">The sequence shown here is derived from an EMBL/GenBank/DDBJ whole genome shotgun (WGS) entry which is preliminary data.</text>
</comment>
<dbReference type="GeneID" id="90954312"/>
<dbReference type="KEGG" id="ptrr:90954312"/>
<reference evidence="1 2" key="1">
    <citation type="journal article" date="2018" name="BMC Genomics">
        <title>Comparative genomics of the wheat fungal pathogen Pyrenophora tritici-repentis reveals chromosomal variations and genome plasticity.</title>
        <authorList>
            <person name="Moolhuijzen P."/>
            <person name="See P.T."/>
            <person name="Hane J.K."/>
            <person name="Shi G."/>
            <person name="Liu Z."/>
            <person name="Oliver R.P."/>
            <person name="Moffat C.S."/>
        </authorList>
    </citation>
    <scope>NUCLEOTIDE SEQUENCE [LARGE SCALE GENOMIC DNA]</scope>
    <source>
        <strain evidence="1">M4</strain>
    </source>
</reference>
<accession>A0A5M9LRQ3</accession>
<name>A0A5M9LRQ3_9PLEO</name>
<dbReference type="EMBL" id="NQIK02000001">
    <property type="protein sequence ID" value="KAF7578213.1"/>
    <property type="molecule type" value="Genomic_DNA"/>
</dbReference>